<keyword evidence="2" id="KW-1015">Disulfide bond</keyword>
<protein>
    <recommendedName>
        <fullName evidence="5">Spondin-like TSP1 domain-containing protein</fullName>
    </recommendedName>
</protein>
<feature type="non-terminal residue" evidence="6">
    <location>
        <position position="605"/>
    </location>
</feature>
<dbReference type="AlphaFoldDB" id="A0A813JCX1"/>
<evidence type="ECO:0000313" key="6">
    <source>
        <dbReference type="EMBL" id="CAE8673290.1"/>
    </source>
</evidence>
<evidence type="ECO:0000256" key="1">
    <source>
        <dbReference type="ARBA" id="ARBA00022729"/>
    </source>
</evidence>
<dbReference type="Pfam" id="PF19028">
    <property type="entry name" value="TSP1_spondin"/>
    <property type="match status" value="4"/>
</dbReference>
<accession>A0A813JCX1</accession>
<dbReference type="PROSITE" id="PS50092">
    <property type="entry name" value="TSP1"/>
    <property type="match status" value="7"/>
</dbReference>
<evidence type="ECO:0000259" key="5">
    <source>
        <dbReference type="Pfam" id="PF19028"/>
    </source>
</evidence>
<feature type="domain" description="Spondin-like TSP1" evidence="5">
    <location>
        <begin position="555"/>
        <end position="602"/>
    </location>
</feature>
<feature type="domain" description="Spondin-like TSP1" evidence="5">
    <location>
        <begin position="197"/>
        <end position="249"/>
    </location>
</feature>
<dbReference type="Pfam" id="PF00090">
    <property type="entry name" value="TSP_1"/>
    <property type="match status" value="3"/>
</dbReference>
<keyword evidence="1 4" id="KW-0732">Signal</keyword>
<dbReference type="SMART" id="SM00209">
    <property type="entry name" value="TSP1"/>
    <property type="match status" value="9"/>
</dbReference>
<feature type="domain" description="Spondin-like TSP1" evidence="5">
    <location>
        <begin position="434"/>
        <end position="487"/>
    </location>
</feature>
<evidence type="ECO:0000313" key="7">
    <source>
        <dbReference type="Proteomes" id="UP000626109"/>
    </source>
</evidence>
<feature type="signal peptide" evidence="4">
    <location>
        <begin position="1"/>
        <end position="24"/>
    </location>
</feature>
<dbReference type="InterPro" id="IPR044004">
    <property type="entry name" value="TSP1_spondin_dom"/>
</dbReference>
<dbReference type="InterPro" id="IPR039942">
    <property type="entry name" value="SBSPO"/>
</dbReference>
<sequence length="605" mass="64613">MAWPRPVRRLAALAAGAFSVAVLAEGDLETWAVSCSKDCHVKDLCKEVCVGDQQQTHNCPYQADCPLELAYCPHGVLPTPCEFSSWSEWQDPEYCTGLCTRKRDVRVHNRCGGPACEGPLDDAKICPNVASSCSTVPQDCKLSEWGGWSTCGSEVDHQRERRRTLKSPPAEGGKDCSGALLETEACGFEGITVQQDCLMSEWMSWSPCTRTCGGGEHGRLRTIIRHASNGGRLCHGAIGETQGCGVGDCPGVVSADKNCSLGSWQDWGPCVQGTQKERTRPVLQHAAGFGDPCIAPTAETAGCEETSAEVPAVVSCGMSDWAEWQLCDRSCGGGQTVRKRRIEREASLGGTACSGGLQETTSCGLQPCSLSLQPCRAASWSEWGDCSSTCGPGNQARSRSYSEAAAGGRGCSLPLSESRGCADLARPQCTIQDCVVSEWSEWHTCSKTCMGGITERFRKIVTHASIGGKACQSGDLLEVTGCGSGSCDVENDCQDGKWGDWQGWTECTKSCSGGYKWTSRRIDQEANKCGTPVTGPAIKAERCHDNVTCAGAVDCQLTTWSLWTTCKHPCTGVRDRSRQIKVHTKDGGSPCATDLAEVEHCPAAP</sequence>
<dbReference type="InterPro" id="IPR036383">
    <property type="entry name" value="TSP1_rpt_sf"/>
</dbReference>
<name>A0A813JCX1_POLGL</name>
<keyword evidence="3" id="KW-0325">Glycoprotein</keyword>
<proteinExistence type="predicted"/>
<dbReference type="Gene3D" id="2.20.100.10">
    <property type="entry name" value="Thrombospondin type-1 (TSP1) repeat"/>
    <property type="match status" value="8"/>
</dbReference>
<evidence type="ECO:0000256" key="4">
    <source>
        <dbReference type="SAM" id="SignalP"/>
    </source>
</evidence>
<dbReference type="InterPro" id="IPR000884">
    <property type="entry name" value="TSP1_rpt"/>
</dbReference>
<feature type="domain" description="Spondin-like TSP1" evidence="5">
    <location>
        <begin position="316"/>
        <end position="368"/>
    </location>
</feature>
<reference evidence="6" key="1">
    <citation type="submission" date="2021-02" db="EMBL/GenBank/DDBJ databases">
        <authorList>
            <person name="Dougan E. K."/>
            <person name="Rhodes N."/>
            <person name="Thang M."/>
            <person name="Chan C."/>
        </authorList>
    </citation>
    <scope>NUCLEOTIDE SEQUENCE</scope>
</reference>
<dbReference type="EMBL" id="CAJNNW010024588">
    <property type="protein sequence ID" value="CAE8673290.1"/>
    <property type="molecule type" value="Genomic_DNA"/>
</dbReference>
<dbReference type="PANTHER" id="PTHR20920">
    <property type="entry name" value="RPE-SPONDIN"/>
    <property type="match status" value="1"/>
</dbReference>
<dbReference type="PANTHER" id="PTHR20920:SF5">
    <property type="entry name" value="SMB DOMAIN-CONTAINING PROTEIN"/>
    <property type="match status" value="1"/>
</dbReference>
<organism evidence="6 7">
    <name type="scientific">Polarella glacialis</name>
    <name type="common">Dinoflagellate</name>
    <dbReference type="NCBI Taxonomy" id="89957"/>
    <lineage>
        <taxon>Eukaryota</taxon>
        <taxon>Sar</taxon>
        <taxon>Alveolata</taxon>
        <taxon>Dinophyceae</taxon>
        <taxon>Suessiales</taxon>
        <taxon>Suessiaceae</taxon>
        <taxon>Polarella</taxon>
    </lineage>
</organism>
<feature type="chain" id="PRO_5032446981" description="Spondin-like TSP1 domain-containing protein" evidence="4">
    <location>
        <begin position="25"/>
        <end position="605"/>
    </location>
</feature>
<dbReference type="SUPFAM" id="SSF82895">
    <property type="entry name" value="TSP-1 type 1 repeat"/>
    <property type="match status" value="7"/>
</dbReference>
<comment type="caution">
    <text evidence="6">The sequence shown here is derived from an EMBL/GenBank/DDBJ whole genome shotgun (WGS) entry which is preliminary data.</text>
</comment>
<evidence type="ECO:0000256" key="3">
    <source>
        <dbReference type="ARBA" id="ARBA00023180"/>
    </source>
</evidence>
<gene>
    <name evidence="6" type="ORF">PGLA2088_LOCUS18467</name>
</gene>
<evidence type="ECO:0000256" key="2">
    <source>
        <dbReference type="ARBA" id="ARBA00023157"/>
    </source>
</evidence>
<dbReference type="Proteomes" id="UP000626109">
    <property type="component" value="Unassembled WGS sequence"/>
</dbReference>